<accession>A0A197KFT7</accession>
<name>A0A197KFT7_9FUNG</name>
<keyword evidence="1" id="KW-0472">Membrane</keyword>
<evidence type="ECO:0000313" key="3">
    <source>
        <dbReference type="Proteomes" id="UP000078512"/>
    </source>
</evidence>
<proteinExistence type="predicted"/>
<keyword evidence="1" id="KW-1133">Transmembrane helix</keyword>
<evidence type="ECO:0000313" key="2">
    <source>
        <dbReference type="EMBL" id="OAQ36587.1"/>
    </source>
</evidence>
<dbReference type="EMBL" id="KV442011">
    <property type="protein sequence ID" value="OAQ36587.1"/>
    <property type="molecule type" value="Genomic_DNA"/>
</dbReference>
<evidence type="ECO:0000256" key="1">
    <source>
        <dbReference type="SAM" id="Phobius"/>
    </source>
</evidence>
<protein>
    <submittedName>
        <fullName evidence="2">Uncharacterized protein</fullName>
    </submittedName>
</protein>
<sequence length="88" mass="10109">MFFVHFVRLGHHPRCFFLTVWVSHTSPTFSIVSLFFFFSASFCVPPPPQLLPSFFFCVLFFFSSLSSPRCLLTYPPSSFPLLSLCTTL</sequence>
<organism evidence="2 3">
    <name type="scientific">Linnemannia elongata AG-77</name>
    <dbReference type="NCBI Taxonomy" id="1314771"/>
    <lineage>
        <taxon>Eukaryota</taxon>
        <taxon>Fungi</taxon>
        <taxon>Fungi incertae sedis</taxon>
        <taxon>Mucoromycota</taxon>
        <taxon>Mortierellomycotina</taxon>
        <taxon>Mortierellomycetes</taxon>
        <taxon>Mortierellales</taxon>
        <taxon>Mortierellaceae</taxon>
        <taxon>Linnemannia</taxon>
    </lineage>
</organism>
<dbReference type="Proteomes" id="UP000078512">
    <property type="component" value="Unassembled WGS sequence"/>
</dbReference>
<reference evidence="2 3" key="1">
    <citation type="submission" date="2016-05" db="EMBL/GenBank/DDBJ databases">
        <title>Genome sequencing reveals origins of a unique bacterial endosymbiosis in the earliest lineages of terrestrial Fungi.</title>
        <authorList>
            <consortium name="DOE Joint Genome Institute"/>
            <person name="Uehling J."/>
            <person name="Gryganskyi A."/>
            <person name="Hameed K."/>
            <person name="Tschaplinski T."/>
            <person name="Misztal P."/>
            <person name="Wu S."/>
            <person name="Desiro A."/>
            <person name="Vande Pol N."/>
            <person name="Du Z.-Y."/>
            <person name="Zienkiewicz A."/>
            <person name="Zienkiewicz K."/>
            <person name="Morin E."/>
            <person name="Tisserant E."/>
            <person name="Splivallo R."/>
            <person name="Hainaut M."/>
            <person name="Henrissat B."/>
            <person name="Ohm R."/>
            <person name="Kuo A."/>
            <person name="Yan J."/>
            <person name="Lipzen A."/>
            <person name="Nolan M."/>
            <person name="Labutti K."/>
            <person name="Barry K."/>
            <person name="Goldstein A."/>
            <person name="Labbe J."/>
            <person name="Schadt C."/>
            <person name="Tuskan G."/>
            <person name="Grigoriev I."/>
            <person name="Martin F."/>
            <person name="Vilgalys R."/>
            <person name="Bonito G."/>
        </authorList>
    </citation>
    <scope>NUCLEOTIDE SEQUENCE [LARGE SCALE GENOMIC DNA]</scope>
    <source>
        <strain evidence="2 3">AG-77</strain>
    </source>
</reference>
<feature type="transmembrane region" description="Helical" evidence="1">
    <location>
        <begin position="50"/>
        <end position="72"/>
    </location>
</feature>
<feature type="transmembrane region" description="Helical" evidence="1">
    <location>
        <begin position="15"/>
        <end position="38"/>
    </location>
</feature>
<keyword evidence="3" id="KW-1185">Reference proteome</keyword>
<keyword evidence="1" id="KW-0812">Transmembrane</keyword>
<dbReference type="AlphaFoldDB" id="A0A197KFT7"/>
<gene>
    <name evidence="2" type="ORF">K457DRAFT_171993</name>
</gene>